<keyword evidence="3" id="KW-1185">Reference proteome</keyword>
<dbReference type="Pfam" id="PF01052">
    <property type="entry name" value="FliMN_C"/>
    <property type="match status" value="1"/>
</dbReference>
<evidence type="ECO:0000259" key="1">
    <source>
        <dbReference type="Pfam" id="PF01052"/>
    </source>
</evidence>
<dbReference type="SUPFAM" id="SSF101801">
    <property type="entry name" value="Surface presentation of antigens (SPOA)"/>
    <property type="match status" value="1"/>
</dbReference>
<feature type="domain" description="Flagellar motor switch protein FliN-like C-terminal" evidence="1">
    <location>
        <begin position="13"/>
        <end position="79"/>
    </location>
</feature>
<dbReference type="InterPro" id="IPR036429">
    <property type="entry name" value="SpoA-like_sf"/>
</dbReference>
<protein>
    <submittedName>
        <fullName evidence="2">Flagellar motor switch/type III secretory pathway protein FliN</fullName>
    </submittedName>
</protein>
<dbReference type="Gene3D" id="2.30.330.10">
    <property type="entry name" value="SpoA-like"/>
    <property type="match status" value="1"/>
</dbReference>
<dbReference type="EMBL" id="JACHGJ010000002">
    <property type="protein sequence ID" value="MBB6479653.1"/>
    <property type="molecule type" value="Genomic_DNA"/>
</dbReference>
<evidence type="ECO:0000313" key="2">
    <source>
        <dbReference type="EMBL" id="MBB6479653.1"/>
    </source>
</evidence>
<comment type="caution">
    <text evidence="2">The sequence shown here is derived from an EMBL/GenBank/DDBJ whole genome shotgun (WGS) entry which is preliminary data.</text>
</comment>
<organism evidence="2 3">
    <name type="scientific">Spirochaeta isovalerica</name>
    <dbReference type="NCBI Taxonomy" id="150"/>
    <lineage>
        <taxon>Bacteria</taxon>
        <taxon>Pseudomonadati</taxon>
        <taxon>Spirochaetota</taxon>
        <taxon>Spirochaetia</taxon>
        <taxon>Spirochaetales</taxon>
        <taxon>Spirochaetaceae</taxon>
        <taxon>Spirochaeta</taxon>
    </lineage>
</organism>
<reference evidence="2 3" key="1">
    <citation type="submission" date="2020-08" db="EMBL/GenBank/DDBJ databases">
        <title>Genomic Encyclopedia of Type Strains, Phase IV (KMG-IV): sequencing the most valuable type-strain genomes for metagenomic binning, comparative biology and taxonomic classification.</title>
        <authorList>
            <person name="Goeker M."/>
        </authorList>
    </citation>
    <scope>NUCLEOTIDE SEQUENCE [LARGE SCALE GENOMIC DNA]</scope>
    <source>
        <strain evidence="2 3">DSM 2461</strain>
    </source>
</reference>
<dbReference type="InterPro" id="IPR001543">
    <property type="entry name" value="FliN-like_C"/>
</dbReference>
<proteinExistence type="predicted"/>
<gene>
    <name evidence="2" type="ORF">HNR50_001311</name>
</gene>
<dbReference type="Proteomes" id="UP000587760">
    <property type="component" value="Unassembled WGS sequence"/>
</dbReference>
<evidence type="ECO:0000313" key="3">
    <source>
        <dbReference type="Proteomes" id="UP000587760"/>
    </source>
</evidence>
<dbReference type="AlphaFoldDB" id="A0A841R739"/>
<keyword evidence="2" id="KW-0966">Cell projection</keyword>
<keyword evidence="2" id="KW-0282">Flagellum</keyword>
<dbReference type="RefSeq" id="WP_184745081.1">
    <property type="nucleotide sequence ID" value="NZ_JACHGJ010000002.1"/>
</dbReference>
<sequence>MRDFLKTSPIAGEVRLPANVVLHRKKMSAEELLSLESKGVFSVEERGDEEYELEVNGCSIAHGTIVKKQGGYFFKVKEMYGEEK</sequence>
<accession>A0A841R739</accession>
<keyword evidence="2" id="KW-0969">Cilium</keyword>
<name>A0A841R739_9SPIO</name>